<dbReference type="GeneID" id="83215126"/>
<dbReference type="GO" id="GO:0046938">
    <property type="term" value="P:phytochelatin biosynthetic process"/>
    <property type="evidence" value="ECO:0007669"/>
    <property type="project" value="InterPro"/>
</dbReference>
<evidence type="ECO:0000313" key="8">
    <source>
        <dbReference type="Proteomes" id="UP001234581"/>
    </source>
</evidence>
<dbReference type="Gene3D" id="3.90.70.30">
    <property type="entry name" value="Phytochelatin synthase, N-terminal domain"/>
    <property type="match status" value="1"/>
</dbReference>
<dbReference type="InterPro" id="IPR038156">
    <property type="entry name" value="PCS_N_sf"/>
</dbReference>
<dbReference type="RefSeq" id="XP_058341554.1">
    <property type="nucleotide sequence ID" value="XM_058487732.1"/>
</dbReference>
<protein>
    <recommendedName>
        <fullName evidence="1">glutathione gamma-glutamylcysteinyltransferase</fullName>
        <ecNumber evidence="1">2.3.2.15</ecNumber>
    </recommendedName>
</protein>
<dbReference type="GO" id="GO:0046872">
    <property type="term" value="F:metal ion binding"/>
    <property type="evidence" value="ECO:0007669"/>
    <property type="project" value="UniProtKB-KW"/>
</dbReference>
<dbReference type="Pfam" id="PF05023">
    <property type="entry name" value="Phytochelatin"/>
    <property type="match status" value="1"/>
</dbReference>
<evidence type="ECO:0000256" key="1">
    <source>
        <dbReference type="ARBA" id="ARBA00012468"/>
    </source>
</evidence>
<reference evidence="7 8" key="1">
    <citation type="submission" date="2023-03" db="EMBL/GenBank/DDBJ databases">
        <title>Genome sequence of Lichtheimia ornata CBS 291.66.</title>
        <authorList>
            <person name="Mohabir J.T."/>
            <person name="Shea T.P."/>
            <person name="Kurbessoian T."/>
            <person name="Berby B."/>
            <person name="Fontaine J."/>
            <person name="Livny J."/>
            <person name="Gnirke A."/>
            <person name="Stajich J.E."/>
            <person name="Cuomo C.A."/>
        </authorList>
    </citation>
    <scope>NUCLEOTIDE SEQUENCE [LARGE SCALE GENOMIC DNA]</scope>
    <source>
        <strain evidence="7">CBS 291.66</strain>
    </source>
</reference>
<keyword evidence="4" id="KW-0479">Metal-binding</keyword>
<evidence type="ECO:0000256" key="3">
    <source>
        <dbReference type="ARBA" id="ARBA00022679"/>
    </source>
</evidence>
<evidence type="ECO:0000313" key="7">
    <source>
        <dbReference type="EMBL" id="KAJ8656641.1"/>
    </source>
</evidence>
<dbReference type="EMBL" id="JARTCD010000038">
    <property type="protein sequence ID" value="KAJ8656641.1"/>
    <property type="molecule type" value="Genomic_DNA"/>
</dbReference>
<dbReference type="Proteomes" id="UP001234581">
    <property type="component" value="Unassembled WGS sequence"/>
</dbReference>
<dbReference type="InterPro" id="IPR040409">
    <property type="entry name" value="PCS-like"/>
</dbReference>
<accession>A0AAD7V179</accession>
<dbReference type="PANTHER" id="PTHR33447">
    <property type="entry name" value="GLUTATHIONE GAMMA-GLUTAMYLCYSTEINYLTRANSFERASE"/>
    <property type="match status" value="1"/>
</dbReference>
<feature type="region of interest" description="Disordered" evidence="5">
    <location>
        <begin position="314"/>
        <end position="343"/>
    </location>
</feature>
<feature type="domain" description="Peptidase C83" evidence="6">
    <location>
        <begin position="83"/>
        <end position="301"/>
    </location>
</feature>
<dbReference type="EC" id="2.3.2.15" evidence="1"/>
<proteinExistence type="predicted"/>
<keyword evidence="3" id="KW-0808">Transferase</keyword>
<dbReference type="PROSITE" id="PS51443">
    <property type="entry name" value="PCS"/>
    <property type="match status" value="1"/>
</dbReference>
<evidence type="ECO:0000256" key="4">
    <source>
        <dbReference type="ARBA" id="ARBA00022723"/>
    </source>
</evidence>
<dbReference type="FunFam" id="3.90.70.30:FF:000001">
    <property type="entry name" value="Glutathione gamma-glutamylcysteinyltransferase 1"/>
    <property type="match status" value="1"/>
</dbReference>
<feature type="compositionally biased region" description="Low complexity" evidence="5">
    <location>
        <begin position="47"/>
        <end position="60"/>
    </location>
</feature>
<dbReference type="AlphaFoldDB" id="A0AAD7V179"/>
<name>A0AAD7V179_9FUNG</name>
<dbReference type="GO" id="GO:0016756">
    <property type="term" value="F:glutathione gamma-glutamylcysteinyltransferase activity"/>
    <property type="evidence" value="ECO:0007669"/>
    <property type="project" value="UniProtKB-EC"/>
</dbReference>
<evidence type="ECO:0000256" key="5">
    <source>
        <dbReference type="SAM" id="MobiDB-lite"/>
    </source>
</evidence>
<dbReference type="SUPFAM" id="SSF54001">
    <property type="entry name" value="Cysteine proteinases"/>
    <property type="match status" value="1"/>
</dbReference>
<evidence type="ECO:0000256" key="2">
    <source>
        <dbReference type="ARBA" id="ARBA00022539"/>
    </source>
</evidence>
<dbReference type="InterPro" id="IPR007719">
    <property type="entry name" value="PCS_N"/>
</dbReference>
<feature type="region of interest" description="Disordered" evidence="5">
    <location>
        <begin position="39"/>
        <end position="61"/>
    </location>
</feature>
<gene>
    <name evidence="7" type="ORF">O0I10_007718</name>
</gene>
<keyword evidence="2" id="KW-0104">Cadmium</keyword>
<sequence>MFRIALNTNRTRISTTTTPFLVKRRHAFNPWSVRMSTAAVSSKTNDTSTPTTTTTTTTPSKETVAAQTSAFQDLLGLTSPSPDLKNTFYQRQLPETLVRFSSNEGKRLFRSAMEAGHAEGFFPLTGNFTTQSEPAYCGPSSLAMVLNALEVDPKQRWKGNWRWYSDELLECCSSKEEMKKNGITFDKFACLAKCHSDVVVKRGNDFTLEEFIRDVQDVTMRSDKFMVISFSRKTLGQTGDGHFSPIGAYHPESGMVLVLDTARYKYPSYWCPVDVLYESMKPIDKETGRPRGYFLLSYDAERPPVSLCKVKNATANQQNEENDKKRLEQQQQQQQQQAVEEKSVSSAPALNWTTLAKSFCKRIPENMWLEKPRTLQHVVQLVLRNVPPEYTMILANQSLLAASAAMPNDARSYIDTLLHDTTQSALYPIVLDALYPSSQRPTTTTTVDQYAAFATLFMLGSPRMLYTSLPRDLQESLDTYRQDKSMSDVVKREVDRIGVEVSELTKTFCTCGPGWSSNISSTTTGNSNVSILDKECSSA</sequence>
<dbReference type="InterPro" id="IPR038765">
    <property type="entry name" value="Papain-like_cys_pep_sf"/>
</dbReference>
<comment type="caution">
    <text evidence="7">The sequence shown here is derived from an EMBL/GenBank/DDBJ whole genome shotgun (WGS) entry which is preliminary data.</text>
</comment>
<organism evidence="7 8">
    <name type="scientific">Lichtheimia ornata</name>
    <dbReference type="NCBI Taxonomy" id="688661"/>
    <lineage>
        <taxon>Eukaryota</taxon>
        <taxon>Fungi</taxon>
        <taxon>Fungi incertae sedis</taxon>
        <taxon>Mucoromycota</taxon>
        <taxon>Mucoromycotina</taxon>
        <taxon>Mucoromycetes</taxon>
        <taxon>Mucorales</taxon>
        <taxon>Lichtheimiaceae</taxon>
        <taxon>Lichtheimia</taxon>
    </lineage>
</organism>
<dbReference type="GO" id="GO:0010038">
    <property type="term" value="P:response to metal ion"/>
    <property type="evidence" value="ECO:0007669"/>
    <property type="project" value="InterPro"/>
</dbReference>
<evidence type="ECO:0000259" key="6">
    <source>
        <dbReference type="PROSITE" id="PS51443"/>
    </source>
</evidence>
<keyword evidence="8" id="KW-1185">Reference proteome</keyword>